<dbReference type="PROSITE" id="PS51257">
    <property type="entry name" value="PROKAR_LIPOPROTEIN"/>
    <property type="match status" value="1"/>
</dbReference>
<keyword evidence="1" id="KW-0732">Signal</keyword>
<dbReference type="AlphaFoldDB" id="A0A9X2L8L9"/>
<proteinExistence type="predicted"/>
<feature type="chain" id="PRO_5040829730" description="PEP-CTERM sorting domain-containing protein" evidence="1">
    <location>
        <begin position="19"/>
        <end position="194"/>
    </location>
</feature>
<dbReference type="Proteomes" id="UP001142610">
    <property type="component" value="Unassembled WGS sequence"/>
</dbReference>
<evidence type="ECO:0000313" key="2">
    <source>
        <dbReference type="EMBL" id="MCQ8185108.1"/>
    </source>
</evidence>
<accession>A0A9X2L8L9</accession>
<sequence length="194" mass="20201">MFKSLLCAAAAFFGCANAATLVTVDDASSQSGKRLVRIEGLNVNGELFDATFFGAVSCLVAYDQCDELSDLPFDNEADARAAAAAIGAALVGTPFDRFPADVDNCFGTINCGLQIPFALPTPTFTVEFVAFGNSVNEGTDSVYGPLVFSVIQANSILTWVQFAPSSSVSDGTTVPIPAAALLFAPALLALRRRG</sequence>
<evidence type="ECO:0000313" key="3">
    <source>
        <dbReference type="Proteomes" id="UP001142610"/>
    </source>
</evidence>
<organism evidence="2 3">
    <name type="scientific">Parvularcula maris</name>
    <dbReference type="NCBI Taxonomy" id="2965077"/>
    <lineage>
        <taxon>Bacteria</taxon>
        <taxon>Pseudomonadati</taxon>
        <taxon>Pseudomonadota</taxon>
        <taxon>Alphaproteobacteria</taxon>
        <taxon>Parvularculales</taxon>
        <taxon>Parvularculaceae</taxon>
        <taxon>Parvularcula</taxon>
    </lineage>
</organism>
<comment type="caution">
    <text evidence="2">The sequence shown here is derived from an EMBL/GenBank/DDBJ whole genome shotgun (WGS) entry which is preliminary data.</text>
</comment>
<evidence type="ECO:0008006" key="4">
    <source>
        <dbReference type="Google" id="ProtNLM"/>
    </source>
</evidence>
<dbReference type="EMBL" id="JANIBC010000003">
    <property type="protein sequence ID" value="MCQ8185108.1"/>
    <property type="molecule type" value="Genomic_DNA"/>
</dbReference>
<protein>
    <recommendedName>
        <fullName evidence="4">PEP-CTERM sorting domain-containing protein</fullName>
    </recommendedName>
</protein>
<dbReference type="RefSeq" id="WP_256618969.1">
    <property type="nucleotide sequence ID" value="NZ_JANIBC010000003.1"/>
</dbReference>
<name>A0A9X2L8L9_9PROT</name>
<feature type="signal peptide" evidence="1">
    <location>
        <begin position="1"/>
        <end position="18"/>
    </location>
</feature>
<evidence type="ECO:0000256" key="1">
    <source>
        <dbReference type="SAM" id="SignalP"/>
    </source>
</evidence>
<reference evidence="2" key="1">
    <citation type="submission" date="2022-07" db="EMBL/GenBank/DDBJ databases">
        <title>Parvularcula maris sp. nov., an algicidal bacterium isolated from seawater.</title>
        <authorList>
            <person name="Li F."/>
        </authorList>
    </citation>
    <scope>NUCLEOTIDE SEQUENCE</scope>
    <source>
        <strain evidence="2">BGMRC 0090</strain>
    </source>
</reference>
<gene>
    <name evidence="2" type="ORF">NOG11_06855</name>
</gene>
<keyword evidence="3" id="KW-1185">Reference proteome</keyword>